<evidence type="ECO:0000256" key="5">
    <source>
        <dbReference type="PIRNR" id="PIRNR005426"/>
    </source>
</evidence>
<evidence type="ECO:0000256" key="4">
    <source>
        <dbReference type="ARBA" id="ARBA00023002"/>
    </source>
</evidence>
<gene>
    <name evidence="7" type="ORF">H7965_10390</name>
</gene>
<sequence length="279" mass="29376">MDGTTQTDSGKTAALIARYGTDAVPAAGPWNAAIAGMLDHRSVRGYRPDALPPGTLETLLAAAQSAATSSNLQTWSVVVVEDPAKRAVLAEIAGNQKHILQCPLFLVFLADVSRNERLGIAAGHPLEGLPYLETFLVASIDAAMAAQNAVVAAETLGLGTVYIGALRNDVVRVAQTLGLPPGAVGVFGLCIGYALPGAESEVKPRLSQAAILHHDTYDASEEPAHRAAYDALLGAYSRRNEMSADTWTQRVVSRNGTVKALRGRDLLKSALRTLGFPLK</sequence>
<dbReference type="Pfam" id="PF00881">
    <property type="entry name" value="Nitroreductase"/>
    <property type="match status" value="1"/>
</dbReference>
<protein>
    <submittedName>
        <fullName evidence="7">NADPH-dependent oxidoreductase</fullName>
    </submittedName>
</protein>
<dbReference type="SUPFAM" id="SSF55469">
    <property type="entry name" value="FMN-dependent nitroreductase-like"/>
    <property type="match status" value="1"/>
</dbReference>
<dbReference type="CDD" id="cd02146">
    <property type="entry name" value="NfsA-like"/>
    <property type="match status" value="1"/>
</dbReference>
<reference evidence="7" key="1">
    <citation type="submission" date="2020-08" db="EMBL/GenBank/DDBJ databases">
        <authorList>
            <person name="Hu Y."/>
            <person name="Nguyen S.V."/>
            <person name="Li F."/>
            <person name="Fanning S."/>
        </authorList>
    </citation>
    <scope>NUCLEOTIDE SEQUENCE</scope>
    <source>
        <strain evidence="7">SYSU D8009</strain>
    </source>
</reference>
<dbReference type="Gene3D" id="3.40.109.10">
    <property type="entry name" value="NADH Oxidase"/>
    <property type="match status" value="1"/>
</dbReference>
<evidence type="ECO:0000256" key="2">
    <source>
        <dbReference type="ARBA" id="ARBA00022630"/>
    </source>
</evidence>
<evidence type="ECO:0000259" key="6">
    <source>
        <dbReference type="Pfam" id="PF00881"/>
    </source>
</evidence>
<dbReference type="RefSeq" id="WP_186770504.1">
    <property type="nucleotide sequence ID" value="NZ_JACOMF010000009.1"/>
</dbReference>
<name>A0A9X0QXF6_9PROT</name>
<dbReference type="InterPro" id="IPR029479">
    <property type="entry name" value="Nitroreductase"/>
</dbReference>
<dbReference type="PIRSF" id="PIRSF005426">
    <property type="entry name" value="Frp"/>
    <property type="match status" value="1"/>
</dbReference>
<dbReference type="PANTHER" id="PTHR43425">
    <property type="entry name" value="OXYGEN-INSENSITIVE NADPH NITROREDUCTASE"/>
    <property type="match status" value="1"/>
</dbReference>
<evidence type="ECO:0000256" key="3">
    <source>
        <dbReference type="ARBA" id="ARBA00022643"/>
    </source>
</evidence>
<dbReference type="Proteomes" id="UP000600101">
    <property type="component" value="Unassembled WGS sequence"/>
</dbReference>
<evidence type="ECO:0000313" key="8">
    <source>
        <dbReference type="Proteomes" id="UP000600101"/>
    </source>
</evidence>
<dbReference type="InterPro" id="IPR016446">
    <property type="entry name" value="Flavin_OxRdtase_Frp"/>
</dbReference>
<comment type="caution">
    <text evidence="7">The sequence shown here is derived from an EMBL/GenBank/DDBJ whole genome shotgun (WGS) entry which is preliminary data.</text>
</comment>
<dbReference type="GO" id="GO:0016491">
    <property type="term" value="F:oxidoreductase activity"/>
    <property type="evidence" value="ECO:0007669"/>
    <property type="project" value="UniProtKB-UniRule"/>
</dbReference>
<feature type="domain" description="Nitroreductase" evidence="6">
    <location>
        <begin position="40"/>
        <end position="193"/>
    </location>
</feature>
<dbReference type="EMBL" id="JACOMF010000009">
    <property type="protein sequence ID" value="MBC4015734.1"/>
    <property type="molecule type" value="Genomic_DNA"/>
</dbReference>
<proteinExistence type="inferred from homology"/>
<keyword evidence="2 5" id="KW-0285">Flavoprotein</keyword>
<evidence type="ECO:0000256" key="1">
    <source>
        <dbReference type="ARBA" id="ARBA00008366"/>
    </source>
</evidence>
<comment type="similarity">
    <text evidence="1 5">Belongs to the flavin oxidoreductase frp family.</text>
</comment>
<dbReference type="InterPro" id="IPR000415">
    <property type="entry name" value="Nitroreductase-like"/>
</dbReference>
<accession>A0A9X0QXF6</accession>
<dbReference type="PANTHER" id="PTHR43425:SF2">
    <property type="entry name" value="OXYGEN-INSENSITIVE NADPH NITROREDUCTASE"/>
    <property type="match status" value="1"/>
</dbReference>
<organism evidence="7 8">
    <name type="scientific">Siccirubricoccus deserti</name>
    <dbReference type="NCBI Taxonomy" id="2013562"/>
    <lineage>
        <taxon>Bacteria</taxon>
        <taxon>Pseudomonadati</taxon>
        <taxon>Pseudomonadota</taxon>
        <taxon>Alphaproteobacteria</taxon>
        <taxon>Acetobacterales</taxon>
        <taxon>Roseomonadaceae</taxon>
        <taxon>Siccirubricoccus</taxon>
    </lineage>
</organism>
<keyword evidence="3 5" id="KW-0288">FMN</keyword>
<keyword evidence="5" id="KW-0521">NADP</keyword>
<keyword evidence="4 5" id="KW-0560">Oxidoreductase</keyword>
<evidence type="ECO:0000313" key="7">
    <source>
        <dbReference type="EMBL" id="MBC4015734.1"/>
    </source>
</evidence>
<dbReference type="AlphaFoldDB" id="A0A9X0QXF6"/>
<keyword evidence="8" id="KW-1185">Reference proteome</keyword>